<proteinExistence type="predicted"/>
<organism evidence="1 2">
    <name type="scientific">Burkholderia multivorans CGD2</name>
    <dbReference type="NCBI Taxonomy" id="513052"/>
    <lineage>
        <taxon>Bacteria</taxon>
        <taxon>Pseudomonadati</taxon>
        <taxon>Pseudomonadota</taxon>
        <taxon>Betaproteobacteria</taxon>
        <taxon>Burkholderiales</taxon>
        <taxon>Burkholderiaceae</taxon>
        <taxon>Burkholderia</taxon>
        <taxon>Burkholderia cepacia complex</taxon>
    </lineage>
</organism>
<name>B9BQI7_9BURK</name>
<protein>
    <submittedName>
        <fullName evidence="1">Uncharacterized protein</fullName>
    </submittedName>
</protein>
<accession>B9BQI7</accession>
<evidence type="ECO:0000313" key="2">
    <source>
        <dbReference type="Proteomes" id="UP000004535"/>
    </source>
</evidence>
<comment type="caution">
    <text evidence="1">The sequence shown here is derived from an EMBL/GenBank/DDBJ whole genome shotgun (WGS) entry which is preliminary data.</text>
</comment>
<evidence type="ECO:0000313" key="1">
    <source>
        <dbReference type="EMBL" id="EEE06882.1"/>
    </source>
</evidence>
<gene>
    <name evidence="1" type="ORF">BURMUCGD2_1182</name>
</gene>
<reference evidence="1 2" key="1">
    <citation type="journal article" date="2012" name="J. Bacteriol.">
        <title>Draft Genome Sequence Determination for Cystic Fibrosis and Chronic Granulomatous Disease Burkholderia multivorans Isolates.</title>
        <authorList>
            <person name="Varga J.J."/>
            <person name="Losada L."/>
            <person name="Zelazny A.M."/>
            <person name="Brinkac L."/>
            <person name="Harkins D."/>
            <person name="Radune D."/>
            <person name="Hostetler J."/>
            <person name="Sampaio E.P."/>
            <person name="Ronning C.M."/>
            <person name="Nierman W.C."/>
            <person name="Greenberg D.E."/>
            <person name="Holland S.M."/>
            <person name="Goldberg J.B."/>
        </authorList>
    </citation>
    <scope>NUCLEOTIDE SEQUENCE [LARGE SCALE GENOMIC DNA]</scope>
    <source>
        <strain evidence="1 2">CGD2</strain>
    </source>
</reference>
<dbReference type="EMBL" id="ACFC01000005">
    <property type="protein sequence ID" value="EEE06882.1"/>
    <property type="molecule type" value="Genomic_DNA"/>
</dbReference>
<sequence length="67" mass="7420">MGKPAAAEKISDAEWLRRCAARFVQRAGVEQRIADSFAEAAFENVADFGFENDPEGAADCEMSYWSE</sequence>
<dbReference type="AlphaFoldDB" id="B9BQI7"/>
<dbReference type="Proteomes" id="UP000004535">
    <property type="component" value="Unassembled WGS sequence"/>
</dbReference>